<evidence type="ECO:0000313" key="3">
    <source>
        <dbReference type="EMBL" id="EFX03807.1"/>
    </source>
</evidence>
<keyword evidence="2" id="KW-1133">Transmembrane helix</keyword>
<name>F0XCV5_GROCL</name>
<protein>
    <submittedName>
        <fullName evidence="3">Uncharacterized protein</fullName>
    </submittedName>
</protein>
<dbReference type="STRING" id="655863.F0XCV5"/>
<organism evidence="4">
    <name type="scientific">Grosmannia clavigera (strain kw1407 / UAMH 11150)</name>
    <name type="common">Blue stain fungus</name>
    <name type="synonym">Graphiocladiella clavigera</name>
    <dbReference type="NCBI Taxonomy" id="655863"/>
    <lineage>
        <taxon>Eukaryota</taxon>
        <taxon>Fungi</taxon>
        <taxon>Dikarya</taxon>
        <taxon>Ascomycota</taxon>
        <taxon>Pezizomycotina</taxon>
        <taxon>Sordariomycetes</taxon>
        <taxon>Sordariomycetidae</taxon>
        <taxon>Ophiostomatales</taxon>
        <taxon>Ophiostomataceae</taxon>
        <taxon>Leptographium</taxon>
    </lineage>
</organism>
<keyword evidence="4" id="KW-1185">Reference proteome</keyword>
<keyword evidence="2" id="KW-0812">Transmembrane</keyword>
<dbReference type="eggNOG" id="ENOG502S3UT">
    <property type="taxonomic scope" value="Eukaryota"/>
</dbReference>
<accession>F0XCV5</accession>
<evidence type="ECO:0000313" key="4">
    <source>
        <dbReference type="Proteomes" id="UP000007796"/>
    </source>
</evidence>
<feature type="transmembrane region" description="Helical" evidence="2">
    <location>
        <begin position="45"/>
        <end position="65"/>
    </location>
</feature>
<dbReference type="EMBL" id="GL629765">
    <property type="protein sequence ID" value="EFX03807.1"/>
    <property type="molecule type" value="Genomic_DNA"/>
</dbReference>
<dbReference type="RefSeq" id="XP_014173289.1">
    <property type="nucleotide sequence ID" value="XM_014317814.1"/>
</dbReference>
<keyword evidence="2" id="KW-0472">Membrane</keyword>
<dbReference type="GeneID" id="25980884"/>
<gene>
    <name evidence="3" type="ORF">CMQ_735</name>
</gene>
<feature type="region of interest" description="Disordered" evidence="1">
    <location>
        <begin position="288"/>
        <end position="321"/>
    </location>
</feature>
<sequence>MLRSIWASRVPLASFGFRKPPPSPATPEAFVQHVRIKTRRRLRNAAIGAGVLYVCWSVYLTRVVVPPIAKHIEEDGSPIFFPFPFTSKTVESRPYKGTDPEWQEYIRIARDRELLLKIRNDMLETVRIAAEANPVLIQRCGRQMKIRKHWLDLDFPYRPPPKIMRDGLLLSQDGLELVTMEVDPTTMMRISRALWPAPVAQSAPAFVSTLFRQNMQTVAKYFGFEVEEPAPMNTLAAVLKKKLEEAERRAKQGGASVDNGRRVASTPTSAVEAAAAAATGTTNAVGLPGANVADGGQQPTAATTSTSTNEDSSKPMNAKDLIPFNSLRPSIEDAWAEFKKKLSQTWLPLRPQPPGGCVGVSGLVELHSSNSRIMIEVSAFWDPKTRKYDAQTMHMKLRSIRPRNQVPL</sequence>
<reference evidence="3 4" key="1">
    <citation type="journal article" date="2011" name="Proc. Natl. Acad. Sci. U.S.A.">
        <title>Genome and transcriptome analyses of the mountain pine beetle-fungal symbiont Grosmannia clavigera, a lodgepole pine pathogen.</title>
        <authorList>
            <person name="DiGuistini S."/>
            <person name="Wang Y."/>
            <person name="Liao N.Y."/>
            <person name="Taylor G."/>
            <person name="Tanguay P."/>
            <person name="Feau N."/>
            <person name="Henrissat B."/>
            <person name="Chan S.K."/>
            <person name="Hesse-Orce U."/>
            <person name="Alamouti S.M."/>
            <person name="Tsui C.K.M."/>
            <person name="Docking R.T."/>
            <person name="Levasseur A."/>
            <person name="Haridas S."/>
            <person name="Robertson G."/>
            <person name="Birol I."/>
            <person name="Holt R.A."/>
            <person name="Marra M.A."/>
            <person name="Hamelin R.C."/>
            <person name="Hirst M."/>
            <person name="Jones S.J.M."/>
            <person name="Bohlmann J."/>
            <person name="Breuil C."/>
        </authorList>
    </citation>
    <scope>NUCLEOTIDE SEQUENCE [LARGE SCALE GENOMIC DNA]</scope>
    <source>
        <strain evidence="4">kw1407 / UAMH 11150</strain>
    </source>
</reference>
<dbReference type="HOGENOM" id="CLU_052209_1_0_1"/>
<evidence type="ECO:0000256" key="2">
    <source>
        <dbReference type="SAM" id="Phobius"/>
    </source>
</evidence>
<dbReference type="InParanoid" id="F0XCV5"/>
<evidence type="ECO:0000256" key="1">
    <source>
        <dbReference type="SAM" id="MobiDB-lite"/>
    </source>
</evidence>
<proteinExistence type="predicted"/>
<dbReference type="OrthoDB" id="5316527at2759"/>
<dbReference type="Proteomes" id="UP000007796">
    <property type="component" value="Unassembled WGS sequence"/>
</dbReference>
<dbReference type="AlphaFoldDB" id="F0XCV5"/>